<feature type="region of interest" description="Disordered" evidence="1">
    <location>
        <begin position="126"/>
        <end position="146"/>
    </location>
</feature>
<dbReference type="EMBL" id="KV417483">
    <property type="protein sequence ID" value="KZP33099.1"/>
    <property type="molecule type" value="Genomic_DNA"/>
</dbReference>
<accession>A0A166VVB8</accession>
<name>A0A166VVB8_9AGAM</name>
<feature type="compositionally biased region" description="Polar residues" evidence="1">
    <location>
        <begin position="42"/>
        <end position="62"/>
    </location>
</feature>
<evidence type="ECO:0000256" key="1">
    <source>
        <dbReference type="SAM" id="MobiDB-lite"/>
    </source>
</evidence>
<feature type="region of interest" description="Disordered" evidence="1">
    <location>
        <begin position="83"/>
        <end position="112"/>
    </location>
</feature>
<dbReference type="STRING" id="436010.A0A166VVB8"/>
<dbReference type="AlphaFoldDB" id="A0A166VVB8"/>
<gene>
    <name evidence="3" type="ORF">FIBSPDRAFT_847711</name>
</gene>
<organism evidence="3 4">
    <name type="scientific">Athelia psychrophila</name>
    <dbReference type="NCBI Taxonomy" id="1759441"/>
    <lineage>
        <taxon>Eukaryota</taxon>
        <taxon>Fungi</taxon>
        <taxon>Dikarya</taxon>
        <taxon>Basidiomycota</taxon>
        <taxon>Agaricomycotina</taxon>
        <taxon>Agaricomycetes</taxon>
        <taxon>Agaricomycetidae</taxon>
        <taxon>Atheliales</taxon>
        <taxon>Atheliaceae</taxon>
        <taxon>Athelia</taxon>
    </lineage>
</organism>
<dbReference type="GO" id="GO:0006355">
    <property type="term" value="P:regulation of DNA-templated transcription"/>
    <property type="evidence" value="ECO:0007669"/>
    <property type="project" value="TreeGrafter"/>
</dbReference>
<feature type="domain" description="A-kinase anchor protein 7-like phosphoesterase" evidence="2">
    <location>
        <begin position="170"/>
        <end position="222"/>
    </location>
</feature>
<dbReference type="OrthoDB" id="277832at2759"/>
<dbReference type="PANTHER" id="PTHR13360">
    <property type="entry name" value="ACTIVATING SIGNAL COINTEGRATOR 1 COMPLEX SUBUNIT 1"/>
    <property type="match status" value="1"/>
</dbReference>
<dbReference type="Gene3D" id="3.90.1140.10">
    <property type="entry name" value="Cyclic phosphodiesterase"/>
    <property type="match status" value="1"/>
</dbReference>
<protein>
    <recommendedName>
        <fullName evidence="2">A-kinase anchor protein 7-like phosphoesterase domain-containing protein</fullName>
    </recommendedName>
</protein>
<sequence length="334" mass="36509">MFTNGLLRSNPPIEGLHESIVINSRRLHLTLGVMAFSDNATLNPSTSPSGSAVPARQTTSHPKSLAAAQALLASLRPHIRALLNSDSDSSSPANPVRDGAARREIGDGSARSRKLKLKLNRMDIMKPERAPHRLRSDADEQEQGAEGEGVYGRVLWVGPDTSNINVEGGVDGDADTRRLHGVCTFINRQFMDAGLVMDERRPLKLHCTIANTTYRKPRPKSHAHNLPFSYSAILASPAFKTISTSRNRDVSDSQHQQQACLNRSERVVIRDGQMGQVNIDKGKGNESKPKERARGRGVPVPVDLGVWEVGEVQICEMGSHGPEGEYVCVARCEF</sequence>
<feature type="region of interest" description="Disordered" evidence="1">
    <location>
        <begin position="272"/>
        <end position="297"/>
    </location>
</feature>
<dbReference type="InterPro" id="IPR009210">
    <property type="entry name" value="ASCC1"/>
</dbReference>
<dbReference type="PANTHER" id="PTHR13360:SF1">
    <property type="entry name" value="ACTIVATING SIGNAL COINTEGRATOR 1 COMPLEX SUBUNIT 1"/>
    <property type="match status" value="1"/>
</dbReference>
<dbReference type="Pfam" id="PF10469">
    <property type="entry name" value="AKAP7_NLS"/>
    <property type="match status" value="1"/>
</dbReference>
<dbReference type="Proteomes" id="UP000076532">
    <property type="component" value="Unassembled WGS sequence"/>
</dbReference>
<feature type="compositionally biased region" description="Basic and acidic residues" evidence="1">
    <location>
        <begin position="126"/>
        <end position="138"/>
    </location>
</feature>
<evidence type="ECO:0000313" key="4">
    <source>
        <dbReference type="Proteomes" id="UP000076532"/>
    </source>
</evidence>
<evidence type="ECO:0000313" key="3">
    <source>
        <dbReference type="EMBL" id="KZP33099.1"/>
    </source>
</evidence>
<evidence type="ECO:0000259" key="2">
    <source>
        <dbReference type="Pfam" id="PF10469"/>
    </source>
</evidence>
<dbReference type="GO" id="GO:0006307">
    <property type="term" value="P:DNA alkylation repair"/>
    <property type="evidence" value="ECO:0007669"/>
    <property type="project" value="InterPro"/>
</dbReference>
<feature type="compositionally biased region" description="Basic and acidic residues" evidence="1">
    <location>
        <begin position="280"/>
        <end position="294"/>
    </location>
</feature>
<reference evidence="3 4" key="1">
    <citation type="journal article" date="2016" name="Mol. Biol. Evol.">
        <title>Comparative Genomics of Early-Diverging Mushroom-Forming Fungi Provides Insights into the Origins of Lignocellulose Decay Capabilities.</title>
        <authorList>
            <person name="Nagy L.G."/>
            <person name="Riley R."/>
            <person name="Tritt A."/>
            <person name="Adam C."/>
            <person name="Daum C."/>
            <person name="Floudas D."/>
            <person name="Sun H."/>
            <person name="Yadav J.S."/>
            <person name="Pangilinan J."/>
            <person name="Larsson K.H."/>
            <person name="Matsuura K."/>
            <person name="Barry K."/>
            <person name="Labutti K."/>
            <person name="Kuo R."/>
            <person name="Ohm R.A."/>
            <person name="Bhattacharya S.S."/>
            <person name="Shirouzu T."/>
            <person name="Yoshinaga Y."/>
            <person name="Martin F.M."/>
            <person name="Grigoriev I.V."/>
            <person name="Hibbett D.S."/>
        </authorList>
    </citation>
    <scope>NUCLEOTIDE SEQUENCE [LARGE SCALE GENOMIC DNA]</scope>
    <source>
        <strain evidence="3 4">CBS 109695</strain>
    </source>
</reference>
<keyword evidence="4" id="KW-1185">Reference proteome</keyword>
<feature type="region of interest" description="Disordered" evidence="1">
    <location>
        <begin position="42"/>
        <end position="64"/>
    </location>
</feature>
<dbReference type="GO" id="GO:0005634">
    <property type="term" value="C:nucleus"/>
    <property type="evidence" value="ECO:0007669"/>
    <property type="project" value="TreeGrafter"/>
</dbReference>
<proteinExistence type="predicted"/>
<feature type="compositionally biased region" description="Low complexity" evidence="1">
    <location>
        <begin position="83"/>
        <end position="95"/>
    </location>
</feature>
<dbReference type="InterPro" id="IPR019510">
    <property type="entry name" value="AKAP7-like_phosphoesterase"/>
</dbReference>